<gene>
    <name evidence="1" type="ORF">GO621_07065</name>
</gene>
<organism evidence="1 2">
    <name type="scientific">Mucilaginibacter arboris</name>
    <dbReference type="NCBI Taxonomy" id="2682090"/>
    <lineage>
        <taxon>Bacteria</taxon>
        <taxon>Pseudomonadati</taxon>
        <taxon>Bacteroidota</taxon>
        <taxon>Sphingobacteriia</taxon>
        <taxon>Sphingobacteriales</taxon>
        <taxon>Sphingobacteriaceae</taxon>
        <taxon>Mucilaginibacter</taxon>
    </lineage>
</organism>
<dbReference type="Proteomes" id="UP000462014">
    <property type="component" value="Unassembled WGS sequence"/>
</dbReference>
<dbReference type="Gene3D" id="3.40.50.2000">
    <property type="entry name" value="Glycogen Phosphorylase B"/>
    <property type="match status" value="1"/>
</dbReference>
<sequence length="321" mass="37600">MKHYESFQKKNKLQELWLKLNDVKAYKQYKFILKEYRKAVKLNKFVNDGHALDINKIIEIADKTTSLNFIHSGNAGDIVYALPTIKKIWQLVQKPVNLYLKLEQPHNLALHFKHPLGSVMLNERMAQMLLPLLSSQTYINICEIYSDQRIDIDLDQIRRAGLMLDRGSIARWYGYIFGINADLYKSWLEVKPNLNYSDTIIIARSQRYRSPFVDYSFLRNYSNLVFVGVKAEFEEMKLEIPNIRYFEATDFLQLAEIIAGCKFFIGNQSFPFSIAEGLKVPRILETFFDTPNVIPEGENSYDFYFQEHFETLVKLISTKSK</sequence>
<reference evidence="1 2" key="1">
    <citation type="submission" date="2019-12" db="EMBL/GenBank/DDBJ databases">
        <title>Mucilaginibacter sp. HMF7410 genome sequencing and assembly.</title>
        <authorList>
            <person name="Kang H."/>
            <person name="Cha I."/>
            <person name="Kim H."/>
            <person name="Joh K."/>
        </authorList>
    </citation>
    <scope>NUCLEOTIDE SEQUENCE [LARGE SCALE GENOMIC DNA]</scope>
    <source>
        <strain evidence="1 2">HMF7410</strain>
    </source>
</reference>
<evidence type="ECO:0000313" key="2">
    <source>
        <dbReference type="Proteomes" id="UP000462014"/>
    </source>
</evidence>
<dbReference type="AlphaFoldDB" id="A0A7K1SVH8"/>
<keyword evidence="2" id="KW-1185">Reference proteome</keyword>
<dbReference type="EMBL" id="WPIK01000005">
    <property type="protein sequence ID" value="MVN21293.1"/>
    <property type="molecule type" value="Genomic_DNA"/>
</dbReference>
<proteinExistence type="predicted"/>
<evidence type="ECO:0000313" key="1">
    <source>
        <dbReference type="EMBL" id="MVN21293.1"/>
    </source>
</evidence>
<protein>
    <submittedName>
        <fullName evidence="1">Uncharacterized protein</fullName>
    </submittedName>
</protein>
<accession>A0A7K1SVH8</accession>
<comment type="caution">
    <text evidence="1">The sequence shown here is derived from an EMBL/GenBank/DDBJ whole genome shotgun (WGS) entry which is preliminary data.</text>
</comment>
<dbReference type="RefSeq" id="WP_157565504.1">
    <property type="nucleotide sequence ID" value="NZ_WPIK01000005.1"/>
</dbReference>
<name>A0A7K1SVH8_9SPHI</name>